<sequence length="534" mass="61946">MRINKLYIHKYKNLKEFKIDFSNSYYISVLLGKNGTGKSNFFEFLTIVFKCLDLADSPAAFKEFFKNELQSMSEVYTDFSLDYTINSNKIRIVLEGNDLKIRDVIRTSSIPFSQFSSKKEQLFPSHVIGYYSGRNGRFEGLFDKHIVDAEQAIIDVKNAQDKKDDQELKAYQEEIIIPEKDKVIIPEEIFRNLFFAKHQYSQLLLLTLFAFKNKNSAIDVLLKEYLKIDGFQQFSLTLKSPKFNSKISYDDGVEKFWGAAGSALDSASFLYRISKRYLILPIEQVNAMNIKSSKKEAITFLVNAEKFIEEVTAEYKHDMAETFRHLESLYLSDLLQEIVLDVKRGEDIISFSNLSEGEQQMIATLGLMIITGTKNSLYLLDEPDTHLNPKWQREYINIIKQMAKEDDNSHIMIGTHSPFIPQSVVASDLILFKKIDQKTEVRKLDNMHTWKIDQILTSEIYELETTRASDIEYAITRRDQLRSLVRELKGNELEELREIESTIEDLGVGRTSYEVKLNERMKKLSEIFSKVDKS</sequence>
<evidence type="ECO:0000259" key="1">
    <source>
        <dbReference type="Pfam" id="PF13175"/>
    </source>
</evidence>
<dbReference type="PANTHER" id="PTHR43581:SF4">
    <property type="entry name" value="ATP_GTP PHOSPHATASE"/>
    <property type="match status" value="1"/>
</dbReference>
<comment type="caution">
    <text evidence="2">The sequence shown here is derived from an EMBL/GenBank/DDBJ whole genome shotgun (WGS) entry which is preliminary data.</text>
</comment>
<accession>A0ABV5F3H7</accession>
<proteinExistence type="predicted"/>
<dbReference type="InterPro" id="IPR051396">
    <property type="entry name" value="Bact_Antivir_Def_Nuclease"/>
</dbReference>
<reference evidence="2 3" key="1">
    <citation type="submission" date="2024-09" db="EMBL/GenBank/DDBJ databases">
        <authorList>
            <person name="Sun Q."/>
            <person name="Mori K."/>
        </authorList>
    </citation>
    <scope>NUCLEOTIDE SEQUENCE [LARGE SCALE GENOMIC DNA]</scope>
    <source>
        <strain evidence="2 3">CECT 8286</strain>
    </source>
</reference>
<evidence type="ECO:0000313" key="2">
    <source>
        <dbReference type="EMBL" id="MFB9053995.1"/>
    </source>
</evidence>
<dbReference type="InterPro" id="IPR027417">
    <property type="entry name" value="P-loop_NTPase"/>
</dbReference>
<dbReference type="Pfam" id="PF13175">
    <property type="entry name" value="AAA_15"/>
    <property type="match status" value="1"/>
</dbReference>
<dbReference type="InterPro" id="IPR041685">
    <property type="entry name" value="AAA_GajA/Old/RecF-like"/>
</dbReference>
<dbReference type="SUPFAM" id="SSF52540">
    <property type="entry name" value="P-loop containing nucleoside triphosphate hydrolases"/>
    <property type="match status" value="1"/>
</dbReference>
<protein>
    <submittedName>
        <fullName evidence="2">AAA family ATPase</fullName>
    </submittedName>
</protein>
<name>A0ABV5F3H7_9FLAO</name>
<keyword evidence="3" id="KW-1185">Reference proteome</keyword>
<feature type="domain" description="Endonuclease GajA/Old nuclease/RecF-like AAA" evidence="1">
    <location>
        <begin position="1"/>
        <end position="420"/>
    </location>
</feature>
<gene>
    <name evidence="2" type="ORF">ACFFVB_12985</name>
</gene>
<dbReference type="PANTHER" id="PTHR43581">
    <property type="entry name" value="ATP/GTP PHOSPHATASE"/>
    <property type="match status" value="1"/>
</dbReference>
<dbReference type="Gene3D" id="3.40.50.300">
    <property type="entry name" value="P-loop containing nucleotide triphosphate hydrolases"/>
    <property type="match status" value="2"/>
</dbReference>
<dbReference type="Proteomes" id="UP001589605">
    <property type="component" value="Unassembled WGS sequence"/>
</dbReference>
<dbReference type="RefSeq" id="WP_382383372.1">
    <property type="nucleotide sequence ID" value="NZ_JBHMEZ010000012.1"/>
</dbReference>
<dbReference type="EMBL" id="JBHMEZ010000012">
    <property type="protein sequence ID" value="MFB9053995.1"/>
    <property type="molecule type" value="Genomic_DNA"/>
</dbReference>
<evidence type="ECO:0000313" key="3">
    <source>
        <dbReference type="Proteomes" id="UP001589605"/>
    </source>
</evidence>
<organism evidence="2 3">
    <name type="scientific">Formosa undariae</name>
    <dbReference type="NCBI Taxonomy" id="1325436"/>
    <lineage>
        <taxon>Bacteria</taxon>
        <taxon>Pseudomonadati</taxon>
        <taxon>Bacteroidota</taxon>
        <taxon>Flavobacteriia</taxon>
        <taxon>Flavobacteriales</taxon>
        <taxon>Flavobacteriaceae</taxon>
        <taxon>Formosa</taxon>
    </lineage>
</organism>